<dbReference type="EMBL" id="FNTV01000001">
    <property type="protein sequence ID" value="SEE96887.1"/>
    <property type="molecule type" value="Genomic_DNA"/>
</dbReference>
<dbReference type="CDD" id="cd00090">
    <property type="entry name" value="HTH_ARSR"/>
    <property type="match status" value="1"/>
</dbReference>
<dbReference type="SMART" id="SM00418">
    <property type="entry name" value="HTH_ARSR"/>
    <property type="match status" value="1"/>
</dbReference>
<evidence type="ECO:0000313" key="3">
    <source>
        <dbReference type="Proteomes" id="UP000182725"/>
    </source>
</evidence>
<dbReference type="InterPro" id="IPR011991">
    <property type="entry name" value="ArsR-like_HTH"/>
</dbReference>
<dbReference type="GO" id="GO:0003677">
    <property type="term" value="F:DNA binding"/>
    <property type="evidence" value="ECO:0007669"/>
    <property type="project" value="UniProtKB-KW"/>
</dbReference>
<dbReference type="InterPro" id="IPR001845">
    <property type="entry name" value="HTH_ArsR_DNA-bd_dom"/>
</dbReference>
<keyword evidence="2" id="KW-0238">DNA-binding</keyword>
<dbReference type="InterPro" id="IPR036390">
    <property type="entry name" value="WH_DNA-bd_sf"/>
</dbReference>
<dbReference type="RefSeq" id="WP_074712574.1">
    <property type="nucleotide sequence ID" value="NZ_FNTV01000001.1"/>
</dbReference>
<dbReference type="AlphaFoldDB" id="A0A1H5N7N4"/>
<sequence length="103" mass="11252">MGSARSLEHPTLEQMSLDTVLSALADPVRRTIVAQLANGHDDQACIAFSLPVSKSTSTHHFRVLREAGVISQQYRGTSILNGLRRDELNLRFPGLLEAILAAE</sequence>
<dbReference type="SUPFAM" id="SSF46785">
    <property type="entry name" value="Winged helix' DNA-binding domain"/>
    <property type="match status" value="1"/>
</dbReference>
<dbReference type="PROSITE" id="PS50987">
    <property type="entry name" value="HTH_ARSR_2"/>
    <property type="match status" value="1"/>
</dbReference>
<feature type="domain" description="HTH arsR-type" evidence="1">
    <location>
        <begin position="9"/>
        <end position="103"/>
    </location>
</feature>
<dbReference type="PRINTS" id="PR00778">
    <property type="entry name" value="HTHARSR"/>
</dbReference>
<evidence type="ECO:0000313" key="2">
    <source>
        <dbReference type="EMBL" id="SEE96887.1"/>
    </source>
</evidence>
<dbReference type="Pfam" id="PF01022">
    <property type="entry name" value="HTH_5"/>
    <property type="match status" value="1"/>
</dbReference>
<reference evidence="2 3" key="1">
    <citation type="submission" date="2016-10" db="EMBL/GenBank/DDBJ databases">
        <authorList>
            <person name="de Groot N.N."/>
        </authorList>
    </citation>
    <scope>NUCLEOTIDE SEQUENCE [LARGE SCALE GENOMIC DNA]</scope>
    <source>
        <strain evidence="2 3">DSM 22274</strain>
    </source>
</reference>
<dbReference type="InterPro" id="IPR036388">
    <property type="entry name" value="WH-like_DNA-bd_sf"/>
</dbReference>
<organism evidence="2 3">
    <name type="scientific">Arthrobacter alpinus</name>
    <dbReference type="NCBI Taxonomy" id="656366"/>
    <lineage>
        <taxon>Bacteria</taxon>
        <taxon>Bacillati</taxon>
        <taxon>Actinomycetota</taxon>
        <taxon>Actinomycetes</taxon>
        <taxon>Micrococcales</taxon>
        <taxon>Micrococcaceae</taxon>
        <taxon>Arthrobacter</taxon>
    </lineage>
</organism>
<dbReference type="GO" id="GO:0003700">
    <property type="term" value="F:DNA-binding transcription factor activity"/>
    <property type="evidence" value="ECO:0007669"/>
    <property type="project" value="InterPro"/>
</dbReference>
<accession>A0A1H5N7N4</accession>
<proteinExistence type="predicted"/>
<dbReference type="Proteomes" id="UP000182725">
    <property type="component" value="Unassembled WGS sequence"/>
</dbReference>
<protein>
    <submittedName>
        <fullName evidence="2">DNA-binding transcriptional regulator, ArsR family</fullName>
    </submittedName>
</protein>
<dbReference type="Gene3D" id="1.10.10.10">
    <property type="entry name" value="Winged helix-like DNA-binding domain superfamily/Winged helix DNA-binding domain"/>
    <property type="match status" value="1"/>
</dbReference>
<name>A0A1H5N7N4_9MICC</name>
<evidence type="ECO:0000259" key="1">
    <source>
        <dbReference type="PROSITE" id="PS50987"/>
    </source>
</evidence>
<gene>
    <name evidence="2" type="ORF">SAMN04489740_3404</name>
</gene>